<evidence type="ECO:0000313" key="3">
    <source>
        <dbReference type="Proteomes" id="UP000005237"/>
    </source>
</evidence>
<organism evidence="2 3">
    <name type="scientific">Caenorhabditis japonica</name>
    <dbReference type="NCBI Taxonomy" id="281687"/>
    <lineage>
        <taxon>Eukaryota</taxon>
        <taxon>Metazoa</taxon>
        <taxon>Ecdysozoa</taxon>
        <taxon>Nematoda</taxon>
        <taxon>Chromadorea</taxon>
        <taxon>Rhabditida</taxon>
        <taxon>Rhabditina</taxon>
        <taxon>Rhabditomorpha</taxon>
        <taxon>Rhabditoidea</taxon>
        <taxon>Rhabditidae</taxon>
        <taxon>Peloderinae</taxon>
        <taxon>Caenorhabditis</taxon>
    </lineage>
</organism>
<evidence type="ECO:0000256" key="1">
    <source>
        <dbReference type="SAM" id="Phobius"/>
    </source>
</evidence>
<dbReference type="EnsemblMetazoa" id="CJA27055.1">
    <property type="protein sequence ID" value="CJA27055.1"/>
    <property type="gene ID" value="WBGene00182627"/>
</dbReference>
<protein>
    <submittedName>
        <fullName evidence="2">Uncharacterized protein</fullName>
    </submittedName>
</protein>
<proteinExistence type="predicted"/>
<reference evidence="2" key="2">
    <citation type="submission" date="2022-06" db="UniProtKB">
        <authorList>
            <consortium name="EnsemblMetazoa"/>
        </authorList>
    </citation>
    <scope>IDENTIFICATION</scope>
    <source>
        <strain evidence="2">DF5081</strain>
    </source>
</reference>
<sequence length="227" mass="25355">VRYINETLGVARQIAERYRSEHDLMKSTDQEGCAKSLPTEKEAIKGFSWSDNASRMDKSGVQHPTDNLDALLVQIGCCYENMASGHLYSENQRAVKAALTERLRGVRILGGADGMTVSVDGQHKTLPLLGGRRFVPLPNGEHLIKISDRTPTVEKFIGVQSSNMLIITIASILMIIACTFMCRQRVTSVLNRRGFFNGIGSKQGFERIPLYKSDDEDEDEIFDMQKL</sequence>
<keyword evidence="3" id="KW-1185">Reference proteome</keyword>
<dbReference type="Proteomes" id="UP000005237">
    <property type="component" value="Unassembled WGS sequence"/>
</dbReference>
<accession>A0A8R1E8J2</accession>
<feature type="transmembrane region" description="Helical" evidence="1">
    <location>
        <begin position="164"/>
        <end position="182"/>
    </location>
</feature>
<reference evidence="3" key="1">
    <citation type="submission" date="2010-08" db="EMBL/GenBank/DDBJ databases">
        <authorList>
            <consortium name="Caenorhabditis japonica Sequencing Consortium"/>
            <person name="Wilson R.K."/>
        </authorList>
    </citation>
    <scope>NUCLEOTIDE SEQUENCE [LARGE SCALE GENOMIC DNA]</scope>
    <source>
        <strain evidence="3">DF5081</strain>
    </source>
</reference>
<dbReference type="AlphaFoldDB" id="A0A8R1E8J2"/>
<keyword evidence="1" id="KW-0472">Membrane</keyword>
<keyword evidence="1" id="KW-0812">Transmembrane</keyword>
<keyword evidence="1" id="KW-1133">Transmembrane helix</keyword>
<evidence type="ECO:0000313" key="2">
    <source>
        <dbReference type="EnsemblMetazoa" id="CJA27055.1"/>
    </source>
</evidence>
<name>A0A8R1E8J2_CAEJA</name>